<dbReference type="SUPFAM" id="SSF54506">
    <property type="entry name" value="Diaminopimelate epimerase-like"/>
    <property type="match status" value="1"/>
</dbReference>
<dbReference type="PANTHER" id="PTHR33442">
    <property type="entry name" value="TRANS-3-HYDROXY-L-PROLINE DEHYDRATASE"/>
    <property type="match status" value="1"/>
</dbReference>
<comment type="similarity">
    <text evidence="1">Belongs to the proline racemase family.</text>
</comment>
<comment type="caution">
    <text evidence="2">The sequence shown here is derived from an EMBL/GenBank/DDBJ whole genome shotgun (WGS) entry which is preliminary data.</text>
</comment>
<dbReference type="OrthoDB" id="6409228at2759"/>
<dbReference type="Pfam" id="PF05544">
    <property type="entry name" value="Pro_racemase"/>
    <property type="match status" value="1"/>
</dbReference>
<sequence length="164" mass="17603">MHFSRKLDIIGIHAEGEVGDVIVGGILDVSGATVYDKMIHMWMKHDNIRNLVLNESRGRVSMCTNVIMPPCNPDADAGFLITESEESAAMSGSNTICTVTALLETNMVQIKEPVTDLKLDTAAGLVSVRAECVNVKCKSVEFENAPAFVFGLDVPVGVPDLGIL</sequence>
<dbReference type="PANTHER" id="PTHR33442:SF5">
    <property type="entry name" value="BIFUNCTIONAL TRANS-3-HYDROXY-L-PROLINE DEHYDRATASE_2-EPIMERASE"/>
    <property type="match status" value="1"/>
</dbReference>
<gene>
    <name evidence="2" type="ORF">N0V87_006078</name>
</gene>
<evidence type="ECO:0000313" key="3">
    <source>
        <dbReference type="Proteomes" id="UP001140562"/>
    </source>
</evidence>
<evidence type="ECO:0000313" key="2">
    <source>
        <dbReference type="EMBL" id="KAJ4335549.1"/>
    </source>
</evidence>
<dbReference type="Proteomes" id="UP001140562">
    <property type="component" value="Unassembled WGS sequence"/>
</dbReference>
<protein>
    <submittedName>
        <fullName evidence="2">Uncharacterized protein</fullName>
    </submittedName>
</protein>
<name>A0A9W8WXC8_9PLEO</name>
<dbReference type="EMBL" id="JAPEUV010000060">
    <property type="protein sequence ID" value="KAJ4335549.1"/>
    <property type="molecule type" value="Genomic_DNA"/>
</dbReference>
<keyword evidence="3" id="KW-1185">Reference proteome</keyword>
<accession>A0A9W8WXC8</accession>
<organism evidence="2 3">
    <name type="scientific">Didymella glomerata</name>
    <dbReference type="NCBI Taxonomy" id="749621"/>
    <lineage>
        <taxon>Eukaryota</taxon>
        <taxon>Fungi</taxon>
        <taxon>Dikarya</taxon>
        <taxon>Ascomycota</taxon>
        <taxon>Pezizomycotina</taxon>
        <taxon>Dothideomycetes</taxon>
        <taxon>Pleosporomycetidae</taxon>
        <taxon>Pleosporales</taxon>
        <taxon>Pleosporineae</taxon>
        <taxon>Didymellaceae</taxon>
        <taxon>Didymella</taxon>
    </lineage>
</organism>
<proteinExistence type="inferred from homology"/>
<dbReference type="AlphaFoldDB" id="A0A9W8WXC8"/>
<dbReference type="Gene3D" id="3.10.310.10">
    <property type="entry name" value="Diaminopimelate Epimerase, Chain A, domain 1"/>
    <property type="match status" value="1"/>
</dbReference>
<dbReference type="GO" id="GO:0047580">
    <property type="term" value="F:4-hydroxyproline epimerase activity"/>
    <property type="evidence" value="ECO:0007669"/>
    <property type="project" value="TreeGrafter"/>
</dbReference>
<reference evidence="2" key="1">
    <citation type="submission" date="2022-10" db="EMBL/GenBank/DDBJ databases">
        <title>Tapping the CABI collections for fungal endophytes: first genome assemblies for Collariella, Neodidymelliopsis, Ascochyta clinopodiicola, Didymella pomorum, Didymosphaeria variabile, Neocosmospora piperis and Neocucurbitaria cava.</title>
        <authorList>
            <person name="Hill R."/>
        </authorList>
    </citation>
    <scope>NUCLEOTIDE SEQUENCE</scope>
    <source>
        <strain evidence="2">IMI 360193</strain>
    </source>
</reference>
<evidence type="ECO:0000256" key="1">
    <source>
        <dbReference type="ARBA" id="ARBA00007529"/>
    </source>
</evidence>
<dbReference type="InterPro" id="IPR008794">
    <property type="entry name" value="Pro_racemase_fam"/>
</dbReference>